<dbReference type="AlphaFoldDB" id="A0A1I3QBK3"/>
<keyword evidence="2" id="KW-0472">Membrane</keyword>
<dbReference type="NCBIfam" id="NF033218">
    <property type="entry name" value="anchor_AmaP"/>
    <property type="match status" value="1"/>
</dbReference>
<dbReference type="InterPro" id="IPR005531">
    <property type="entry name" value="Asp23"/>
</dbReference>
<sequence length="186" mass="20392">MGLWDRLLLFLFSLGVAALAITGILIGCDLFIDPKKASEAILLLDRDVTLNISVVGVSVFVLLISLYFISWGIFRRSANAGVDQLTEIGNIRISLETIENIAVKAARRVKGVRDLSARIRHNIKTSSVDIGLKIIVDGETPIQQVSEQLQRTVKDQVETIAGVAVDQVPVYVAKTIQANRAKIRVE</sequence>
<accession>A0A1I3QBK3</accession>
<protein>
    <submittedName>
        <fullName evidence="3">Uncharacterized conserved protein YloU, alkaline shock protein (Asp23) family</fullName>
    </submittedName>
</protein>
<proteinExistence type="inferred from homology"/>
<keyword evidence="2" id="KW-1133">Transmembrane helix</keyword>
<gene>
    <name evidence="3" type="ORF">SAMN05421852_10790</name>
</gene>
<evidence type="ECO:0000256" key="2">
    <source>
        <dbReference type="SAM" id="Phobius"/>
    </source>
</evidence>
<feature type="transmembrane region" description="Helical" evidence="2">
    <location>
        <begin position="7"/>
        <end position="32"/>
    </location>
</feature>
<dbReference type="STRING" id="46223.SAMN05421852_10790"/>
<dbReference type="EMBL" id="FORR01000007">
    <property type="protein sequence ID" value="SFJ31070.1"/>
    <property type="molecule type" value="Genomic_DNA"/>
</dbReference>
<feature type="transmembrane region" description="Helical" evidence="2">
    <location>
        <begin position="52"/>
        <end position="74"/>
    </location>
</feature>
<dbReference type="Proteomes" id="UP000199545">
    <property type="component" value="Unassembled WGS sequence"/>
</dbReference>
<comment type="similarity">
    <text evidence="1">Belongs to the asp23 family.</text>
</comment>
<dbReference type="Pfam" id="PF03780">
    <property type="entry name" value="Asp23"/>
    <property type="match status" value="1"/>
</dbReference>
<keyword evidence="4" id="KW-1185">Reference proteome</keyword>
<dbReference type="RefSeq" id="WP_093229679.1">
    <property type="nucleotide sequence ID" value="NZ_FORR01000007.1"/>
</dbReference>
<evidence type="ECO:0000313" key="4">
    <source>
        <dbReference type="Proteomes" id="UP000199545"/>
    </source>
</evidence>
<evidence type="ECO:0000313" key="3">
    <source>
        <dbReference type="EMBL" id="SFJ31070.1"/>
    </source>
</evidence>
<dbReference type="OrthoDB" id="1716040at2"/>
<name>A0A1I3QBK3_9BACL</name>
<reference evidence="3 4" key="1">
    <citation type="submission" date="2016-10" db="EMBL/GenBank/DDBJ databases">
        <authorList>
            <person name="de Groot N.N."/>
        </authorList>
    </citation>
    <scope>NUCLEOTIDE SEQUENCE [LARGE SCALE GENOMIC DNA]</scope>
    <source>
        <strain evidence="3 4">DSM 44778</strain>
    </source>
</reference>
<evidence type="ECO:0000256" key="1">
    <source>
        <dbReference type="ARBA" id="ARBA00005721"/>
    </source>
</evidence>
<keyword evidence="2" id="KW-0812">Transmembrane</keyword>
<organism evidence="3 4">
    <name type="scientific">Thermoflavimicrobium dichotomicum</name>
    <dbReference type="NCBI Taxonomy" id="46223"/>
    <lineage>
        <taxon>Bacteria</taxon>
        <taxon>Bacillati</taxon>
        <taxon>Bacillota</taxon>
        <taxon>Bacilli</taxon>
        <taxon>Bacillales</taxon>
        <taxon>Thermoactinomycetaceae</taxon>
        <taxon>Thermoflavimicrobium</taxon>
    </lineage>
</organism>
<dbReference type="PROSITE" id="PS51257">
    <property type="entry name" value="PROKAR_LIPOPROTEIN"/>
    <property type="match status" value="1"/>
</dbReference>